<dbReference type="Gene3D" id="3.30.360.10">
    <property type="entry name" value="Dihydrodipicolinate Reductase, domain 2"/>
    <property type="match status" value="1"/>
</dbReference>
<gene>
    <name evidence="7" type="primary">argC</name>
    <name evidence="10" type="ORF">Ga0061064_1397</name>
</gene>
<dbReference type="Pfam" id="PF22698">
    <property type="entry name" value="Semialdhyde_dhC_1"/>
    <property type="match status" value="1"/>
</dbReference>
<accession>A0A0K6H564</accession>
<evidence type="ECO:0000256" key="2">
    <source>
        <dbReference type="ARBA" id="ARBA00022571"/>
    </source>
</evidence>
<dbReference type="Gene3D" id="3.40.50.720">
    <property type="entry name" value="NAD(P)-binding Rossmann-like Domain"/>
    <property type="match status" value="1"/>
</dbReference>
<dbReference type="FunFam" id="3.30.360.10:FF:000014">
    <property type="entry name" value="N-acetyl-gamma-glutamyl-phosphate reductase"/>
    <property type="match status" value="1"/>
</dbReference>
<dbReference type="AlphaFoldDB" id="A0A0K6H564"/>
<dbReference type="RefSeq" id="WP_141656120.1">
    <property type="nucleotide sequence ID" value="NZ_CYHB01000003.1"/>
</dbReference>
<comment type="catalytic activity">
    <reaction evidence="6 7">
        <text>N-acetyl-L-glutamate 5-semialdehyde + phosphate + NADP(+) = N-acetyl-L-glutamyl 5-phosphate + NADPH + H(+)</text>
        <dbReference type="Rhea" id="RHEA:21588"/>
        <dbReference type="ChEBI" id="CHEBI:15378"/>
        <dbReference type="ChEBI" id="CHEBI:29123"/>
        <dbReference type="ChEBI" id="CHEBI:43474"/>
        <dbReference type="ChEBI" id="CHEBI:57783"/>
        <dbReference type="ChEBI" id="CHEBI:57936"/>
        <dbReference type="ChEBI" id="CHEBI:58349"/>
        <dbReference type="EC" id="1.2.1.38"/>
    </reaction>
</comment>
<dbReference type="OrthoDB" id="9801289at2"/>
<evidence type="ECO:0000256" key="1">
    <source>
        <dbReference type="ARBA" id="ARBA00004862"/>
    </source>
</evidence>
<dbReference type="SMART" id="SM00859">
    <property type="entry name" value="Semialdhyde_dh"/>
    <property type="match status" value="1"/>
</dbReference>
<keyword evidence="5 7" id="KW-0560">Oxidoreductase</keyword>
<dbReference type="InterPro" id="IPR000706">
    <property type="entry name" value="AGPR_type-1"/>
</dbReference>
<dbReference type="Pfam" id="PF01118">
    <property type="entry name" value="Semialdhyde_dh"/>
    <property type="match status" value="1"/>
</dbReference>
<dbReference type="PROSITE" id="PS01224">
    <property type="entry name" value="ARGC"/>
    <property type="match status" value="1"/>
</dbReference>
<name>A0A0K6H564_9GAMM</name>
<evidence type="ECO:0000313" key="11">
    <source>
        <dbReference type="Proteomes" id="UP000182598"/>
    </source>
</evidence>
<protein>
    <recommendedName>
        <fullName evidence="7">N-acetyl-gamma-glutamyl-phosphate reductase</fullName>
        <shortName evidence="7">AGPR</shortName>
        <ecNumber evidence="7">1.2.1.38</ecNumber>
    </recommendedName>
    <alternativeName>
        <fullName evidence="7">N-acetyl-glutamate semialdehyde dehydrogenase</fullName>
        <shortName evidence="7">NAGSA dehydrogenase</shortName>
    </alternativeName>
</protein>
<reference evidence="11" key="1">
    <citation type="submission" date="2015-08" db="EMBL/GenBank/DDBJ databases">
        <authorList>
            <person name="Varghese N."/>
        </authorList>
    </citation>
    <scope>NUCLEOTIDE SEQUENCE [LARGE SCALE GENOMIC DNA]</scope>
    <source>
        <strain evidence="11">DSM 27808</strain>
    </source>
</reference>
<evidence type="ECO:0000313" key="10">
    <source>
        <dbReference type="EMBL" id="CUA86051.1"/>
    </source>
</evidence>
<comment type="pathway">
    <text evidence="1 7">Amino-acid biosynthesis; L-arginine biosynthesis; N(2)-acetyl-L-ornithine from L-glutamate: step 3/4.</text>
</comment>
<dbReference type="GO" id="GO:0070401">
    <property type="term" value="F:NADP+ binding"/>
    <property type="evidence" value="ECO:0007669"/>
    <property type="project" value="InterPro"/>
</dbReference>
<evidence type="ECO:0000256" key="6">
    <source>
        <dbReference type="ARBA" id="ARBA00050557"/>
    </source>
</evidence>
<comment type="function">
    <text evidence="7">Catalyzes the NADPH-dependent reduction of N-acetyl-5-glutamyl phosphate to yield N-acetyl-L-glutamate 5-semialdehyde.</text>
</comment>
<dbReference type="HAMAP" id="MF_00150">
    <property type="entry name" value="ArgC_type1"/>
    <property type="match status" value="1"/>
</dbReference>
<organism evidence="10 11">
    <name type="scientific">Pseudidiomarina woesei</name>
    <dbReference type="NCBI Taxonomy" id="1381080"/>
    <lineage>
        <taxon>Bacteria</taxon>
        <taxon>Pseudomonadati</taxon>
        <taxon>Pseudomonadota</taxon>
        <taxon>Gammaproteobacteria</taxon>
        <taxon>Alteromonadales</taxon>
        <taxon>Idiomarinaceae</taxon>
        <taxon>Pseudidiomarina</taxon>
    </lineage>
</organism>
<keyword evidence="2 7" id="KW-0055">Arginine biosynthesis</keyword>
<dbReference type="GO" id="GO:0005737">
    <property type="term" value="C:cytoplasm"/>
    <property type="evidence" value="ECO:0007669"/>
    <property type="project" value="UniProtKB-SubCell"/>
</dbReference>
<dbReference type="GO" id="GO:0051287">
    <property type="term" value="F:NAD binding"/>
    <property type="evidence" value="ECO:0007669"/>
    <property type="project" value="InterPro"/>
</dbReference>
<dbReference type="SUPFAM" id="SSF51735">
    <property type="entry name" value="NAD(P)-binding Rossmann-fold domains"/>
    <property type="match status" value="1"/>
</dbReference>
<feature type="domain" description="Semialdehyde dehydrogenase NAD-binding" evidence="9">
    <location>
        <begin position="8"/>
        <end position="148"/>
    </location>
</feature>
<dbReference type="CDD" id="cd17895">
    <property type="entry name" value="AGPR_1_N"/>
    <property type="match status" value="1"/>
</dbReference>
<dbReference type="InterPro" id="IPR023013">
    <property type="entry name" value="AGPR_AS"/>
</dbReference>
<keyword evidence="7" id="KW-0963">Cytoplasm</keyword>
<dbReference type="UniPathway" id="UPA00068">
    <property type="reaction ID" value="UER00108"/>
</dbReference>
<comment type="similarity">
    <text evidence="7">Belongs to the NAGSA dehydrogenase family. Type 1 subfamily.</text>
</comment>
<keyword evidence="4 7" id="KW-0521">NADP</keyword>
<dbReference type="Proteomes" id="UP000182598">
    <property type="component" value="Unassembled WGS sequence"/>
</dbReference>
<dbReference type="GO" id="GO:0003942">
    <property type="term" value="F:N-acetyl-gamma-glutamyl-phosphate reductase activity"/>
    <property type="evidence" value="ECO:0007669"/>
    <property type="project" value="UniProtKB-UniRule"/>
</dbReference>
<dbReference type="EMBL" id="CYHB01000003">
    <property type="protein sequence ID" value="CUA86051.1"/>
    <property type="molecule type" value="Genomic_DNA"/>
</dbReference>
<evidence type="ECO:0000256" key="5">
    <source>
        <dbReference type="ARBA" id="ARBA00023002"/>
    </source>
</evidence>
<evidence type="ECO:0000256" key="8">
    <source>
        <dbReference type="PROSITE-ProRule" id="PRU10010"/>
    </source>
</evidence>
<evidence type="ECO:0000256" key="7">
    <source>
        <dbReference type="HAMAP-Rule" id="MF_00150"/>
    </source>
</evidence>
<feature type="active site" evidence="7 8">
    <location>
        <position position="158"/>
    </location>
</feature>
<dbReference type="PANTHER" id="PTHR32338">
    <property type="entry name" value="N-ACETYL-GAMMA-GLUTAMYL-PHOSPHATE REDUCTASE, CHLOROPLASTIC-RELATED-RELATED"/>
    <property type="match status" value="1"/>
</dbReference>
<evidence type="ECO:0000256" key="3">
    <source>
        <dbReference type="ARBA" id="ARBA00022605"/>
    </source>
</evidence>
<keyword evidence="11" id="KW-1185">Reference proteome</keyword>
<dbReference type="GO" id="GO:0006526">
    <property type="term" value="P:L-arginine biosynthetic process"/>
    <property type="evidence" value="ECO:0007669"/>
    <property type="project" value="UniProtKB-UniRule"/>
</dbReference>
<dbReference type="InterPro" id="IPR000534">
    <property type="entry name" value="Semialdehyde_DH_NAD-bd"/>
</dbReference>
<evidence type="ECO:0000256" key="4">
    <source>
        <dbReference type="ARBA" id="ARBA00022857"/>
    </source>
</evidence>
<comment type="subcellular location">
    <subcellularLocation>
        <location evidence="7">Cytoplasm</location>
    </subcellularLocation>
</comment>
<sequence>MELDKSIPCAVFGASGYSGVELAWLLHNHPLFVLKHAYSSSAREEAEPLAGLYPQIAGQLDIILQPWHSDLLPQLAQQVRVVFLALPHEASAELAPVLIKAGLVVFDLSGAFRLRDPHQHLQAYAFEQPDIGVADVPYGLAEWTILQGNEPLVAVPGCYPTAAALALKPLMHLVQGTPLINAVSGVSGAGRKAAAHTSFCEVSLAAYGVATHRHQPEICQSVGCPVIFVPHLGNFKRGILATIYAPLEAGTTQQDVDLALQRAYSAQPLVRLCQKPPAVNDVVGTAFCDIHAVVHNGHVILCVAIDNLLKGAAAQAVQLANMYFDIPASTGLTGRGGVI</sequence>
<evidence type="ECO:0000259" key="9">
    <source>
        <dbReference type="SMART" id="SM00859"/>
    </source>
</evidence>
<dbReference type="InterPro" id="IPR036291">
    <property type="entry name" value="NAD(P)-bd_dom_sf"/>
</dbReference>
<keyword evidence="3 7" id="KW-0028">Amino-acid biosynthesis</keyword>
<proteinExistence type="inferred from homology"/>
<dbReference type="InterPro" id="IPR058924">
    <property type="entry name" value="AGPR_dimerisation_dom"/>
</dbReference>
<dbReference type="EC" id="1.2.1.38" evidence="7"/>
<dbReference type="NCBIfam" id="TIGR01850">
    <property type="entry name" value="argC"/>
    <property type="match status" value="1"/>
</dbReference>
<dbReference type="InterPro" id="IPR050085">
    <property type="entry name" value="AGPR"/>
</dbReference>
<dbReference type="PANTHER" id="PTHR32338:SF10">
    <property type="entry name" value="N-ACETYL-GAMMA-GLUTAMYL-PHOSPHATE REDUCTASE, CHLOROPLASTIC-RELATED"/>
    <property type="match status" value="1"/>
</dbReference>
<dbReference type="SUPFAM" id="SSF55347">
    <property type="entry name" value="Glyceraldehyde-3-phosphate dehydrogenase-like, C-terminal domain"/>
    <property type="match status" value="1"/>
</dbReference>
<dbReference type="CDD" id="cd23934">
    <property type="entry name" value="AGPR_1_C"/>
    <property type="match status" value="1"/>
</dbReference>